<evidence type="ECO:0008006" key="4">
    <source>
        <dbReference type="Google" id="ProtNLM"/>
    </source>
</evidence>
<gene>
    <name evidence="2" type="ORF">SSOG_04075</name>
</gene>
<feature type="signal peptide" evidence="1">
    <location>
        <begin position="1"/>
        <end position="27"/>
    </location>
</feature>
<evidence type="ECO:0000256" key="1">
    <source>
        <dbReference type="SAM" id="SignalP"/>
    </source>
</evidence>
<dbReference type="RefSeq" id="WP_009716170.1">
    <property type="nucleotide sequence ID" value="NZ_GG657754.1"/>
</dbReference>
<keyword evidence="1" id="KW-0732">Signal</keyword>
<evidence type="ECO:0000313" key="3">
    <source>
        <dbReference type="Proteomes" id="UP000003963"/>
    </source>
</evidence>
<name>D9WUC6_9ACTN</name>
<feature type="chain" id="PRO_5003131551" description="Secreted protein" evidence="1">
    <location>
        <begin position="28"/>
        <end position="88"/>
    </location>
</feature>
<dbReference type="HOGENOM" id="CLU_2467672_0_0_11"/>
<sequence length="88" mass="8801">MQIAKKVAFLAATAGSLVLLGTGTAAAYGGTDHEVPPPPVSVQSCSVNTGEISFTNGDVTTGNVGDNSPVANNTVIISVSCFNTTDDD</sequence>
<proteinExistence type="predicted"/>
<evidence type="ECO:0000313" key="2">
    <source>
        <dbReference type="EMBL" id="EFL24361.1"/>
    </source>
</evidence>
<accession>D9WUC6</accession>
<dbReference type="Proteomes" id="UP000003963">
    <property type="component" value="Unassembled WGS sequence"/>
</dbReference>
<protein>
    <recommendedName>
        <fullName evidence="4">Secreted protein</fullName>
    </recommendedName>
</protein>
<dbReference type="EMBL" id="GG657754">
    <property type="protein sequence ID" value="EFL24361.1"/>
    <property type="molecule type" value="Genomic_DNA"/>
</dbReference>
<keyword evidence="3" id="KW-1185">Reference proteome</keyword>
<dbReference type="AlphaFoldDB" id="D9WUC6"/>
<organism evidence="2 3">
    <name type="scientific">Streptomyces himastatinicus ATCC 53653</name>
    <dbReference type="NCBI Taxonomy" id="457427"/>
    <lineage>
        <taxon>Bacteria</taxon>
        <taxon>Bacillati</taxon>
        <taxon>Actinomycetota</taxon>
        <taxon>Actinomycetes</taxon>
        <taxon>Kitasatosporales</taxon>
        <taxon>Streptomycetaceae</taxon>
        <taxon>Streptomyces</taxon>
        <taxon>Streptomyces violaceusniger group</taxon>
    </lineage>
</organism>
<reference evidence="2 3" key="1">
    <citation type="submission" date="2009-02" db="EMBL/GenBank/DDBJ databases">
        <title>Annotation of Streptomyces hygroscopicus strain ATCC 53653.</title>
        <authorList>
            <consortium name="The Broad Institute Genome Sequencing Platform"/>
            <consortium name="Broad Institute Microbial Sequencing Center"/>
            <person name="Fischbach M."/>
            <person name="Godfrey P."/>
            <person name="Ward D."/>
            <person name="Young S."/>
            <person name="Zeng Q."/>
            <person name="Koehrsen M."/>
            <person name="Alvarado L."/>
            <person name="Berlin A.M."/>
            <person name="Bochicchio J."/>
            <person name="Borenstein D."/>
            <person name="Chapman S.B."/>
            <person name="Chen Z."/>
            <person name="Engels R."/>
            <person name="Freedman E."/>
            <person name="Gellesch M."/>
            <person name="Goldberg J."/>
            <person name="Griggs A."/>
            <person name="Gujja S."/>
            <person name="Heilman E.R."/>
            <person name="Heiman D.I."/>
            <person name="Hepburn T.A."/>
            <person name="Howarth C."/>
            <person name="Jen D."/>
            <person name="Larson L."/>
            <person name="Lewis B."/>
            <person name="Mehta T."/>
            <person name="Park D."/>
            <person name="Pearson M."/>
            <person name="Richards J."/>
            <person name="Roberts A."/>
            <person name="Saif S."/>
            <person name="Shea T.D."/>
            <person name="Shenoy N."/>
            <person name="Sisk P."/>
            <person name="Stolte C."/>
            <person name="Sykes S.N."/>
            <person name="Thomson T."/>
            <person name="Walk T."/>
            <person name="White J."/>
            <person name="Yandava C."/>
            <person name="Straight P."/>
            <person name="Clardy J."/>
            <person name="Hung D."/>
            <person name="Kolter R."/>
            <person name="Mekalanos J."/>
            <person name="Walker S."/>
            <person name="Walsh C.T."/>
            <person name="Wieland-Brown L.C."/>
            <person name="Haas B."/>
            <person name="Nusbaum C."/>
            <person name="Birren B."/>
        </authorList>
    </citation>
    <scope>NUCLEOTIDE SEQUENCE [LARGE SCALE GENOMIC DNA]</scope>
    <source>
        <strain evidence="2 3">ATCC 53653</strain>
    </source>
</reference>